<organism evidence="2 3">
    <name type="scientific">Roseicyclus persicicus</name>
    <dbReference type="NCBI Taxonomy" id="2650661"/>
    <lineage>
        <taxon>Bacteria</taxon>
        <taxon>Pseudomonadati</taxon>
        <taxon>Pseudomonadota</taxon>
        <taxon>Alphaproteobacteria</taxon>
        <taxon>Rhodobacterales</taxon>
        <taxon>Roseobacteraceae</taxon>
        <taxon>Roseicyclus</taxon>
    </lineage>
</organism>
<evidence type="ECO:0000313" key="3">
    <source>
        <dbReference type="Proteomes" id="UP000526408"/>
    </source>
</evidence>
<dbReference type="AlphaFoldDB" id="A0A7X6GXW4"/>
<dbReference type="EMBL" id="JAAZQQ010000001">
    <property type="protein sequence ID" value="NKX43654.1"/>
    <property type="molecule type" value="Genomic_DNA"/>
</dbReference>
<keyword evidence="3" id="KW-1185">Reference proteome</keyword>
<reference evidence="2 3" key="1">
    <citation type="submission" date="2020-04" db="EMBL/GenBank/DDBJ databases">
        <authorList>
            <person name="Yoon J."/>
        </authorList>
    </citation>
    <scope>NUCLEOTIDE SEQUENCE [LARGE SCALE GENOMIC DNA]</scope>
    <source>
        <strain evidence="2 3">KMU-115</strain>
    </source>
</reference>
<feature type="signal peptide" evidence="1">
    <location>
        <begin position="1"/>
        <end position="20"/>
    </location>
</feature>
<evidence type="ECO:0000256" key="1">
    <source>
        <dbReference type="SAM" id="SignalP"/>
    </source>
</evidence>
<evidence type="ECO:0000313" key="2">
    <source>
        <dbReference type="EMBL" id="NKX43654.1"/>
    </source>
</evidence>
<comment type="caution">
    <text evidence="2">The sequence shown here is derived from an EMBL/GenBank/DDBJ whole genome shotgun (WGS) entry which is preliminary data.</text>
</comment>
<proteinExistence type="predicted"/>
<feature type="chain" id="PRO_5030882446" evidence="1">
    <location>
        <begin position="21"/>
        <end position="140"/>
    </location>
</feature>
<protein>
    <submittedName>
        <fullName evidence="2">Uncharacterized protein</fullName>
    </submittedName>
</protein>
<name>A0A7X6GXW4_9RHOB</name>
<gene>
    <name evidence="2" type="ORF">HCU73_03555</name>
</gene>
<sequence length="140" mass="14331">MPGLIRAAVALMLAAGPALADWTYDPATQRAQPADPVGPFLAVTCAAPFIDLTLEGHAPPEADTVFLLSIDDETWASGAVCRDGVCLMDVGPVPMARAIFAGLRAGETARVTDVNGAEIVTVPLAGARPAIVPVLDACPL</sequence>
<accession>A0A7X6GXW4</accession>
<keyword evidence="1" id="KW-0732">Signal</keyword>
<dbReference type="Proteomes" id="UP000526408">
    <property type="component" value="Unassembled WGS sequence"/>
</dbReference>
<dbReference type="RefSeq" id="WP_168622007.1">
    <property type="nucleotide sequence ID" value="NZ_JAAZQQ010000001.1"/>
</dbReference>